<accession>A0A669QIA0</accession>
<evidence type="ECO:0000256" key="9">
    <source>
        <dbReference type="ARBA" id="ARBA00023242"/>
    </source>
</evidence>
<comment type="subcellular location">
    <subcellularLocation>
        <location evidence="2">Cytoplasm</location>
    </subcellularLocation>
    <subcellularLocation>
        <location evidence="1">Nucleus</location>
    </subcellularLocation>
</comment>
<evidence type="ECO:0000256" key="8">
    <source>
        <dbReference type="ARBA" id="ARBA00022927"/>
    </source>
</evidence>
<evidence type="ECO:0000259" key="12">
    <source>
        <dbReference type="Pfam" id="PF10258"/>
    </source>
</evidence>
<dbReference type="PANTHER" id="PTHR13135">
    <property type="entry name" value="CYTOSOLIC RESINIFERATOXIN BINDING PROTEIN RBP-26"/>
    <property type="match status" value="1"/>
</dbReference>
<sequence length="484" mass="54607">MTCARLSILSLSCAHTASHLPPRSADERAQRRQRAAHSTRWRQRTARAFAPPRPALPAAAPDVPRVPAPPPPPPSPPPQGDRCAAMALEVRRMEGDVEDGELSDSDSEMPGAGSPRERQQKSHDGSNAGRPFQSSISSGAPDVPYRTTKSVDSSDESFSESDDDSCLWKRKRQKCFNFPPAKSEPFPFTQSHTKQTALGGKKVNNIWGMVLQEQNQDAVATELGILGMDGSIDRSRQSETYNYLLAKKLMKEAQQKEAETLDKELDEYMHDDKKTLPAEEENGQGFLKRKRSVKDRLGERQEMKYTGRYEITEEDSEERVADEIAYRLCEPKKDLIARVVKIIGKRKSIELLMETAEVEQNGGLFIVNGTRRRTPGGVYLNLLKNTPSIKEEQIKEIFYLENQKEYENKKAAKKRRIQILGKKMKKAIKGLNLQEYDDASRETFASDTNEALASLDDLQDGHHETKMEHDDIIEIDNAHDLEIF</sequence>
<feature type="compositionally biased region" description="Basic residues" evidence="11">
    <location>
        <begin position="31"/>
        <end position="45"/>
    </location>
</feature>
<feature type="compositionally biased region" description="Acidic residues" evidence="11">
    <location>
        <begin position="153"/>
        <end position="165"/>
    </location>
</feature>
<dbReference type="PANTHER" id="PTHR13135:SF0">
    <property type="entry name" value="PHOSPHORYLATED ADAPTER RNA EXPORT PROTEIN"/>
    <property type="match status" value="1"/>
</dbReference>
<reference evidence="13" key="1">
    <citation type="submission" date="2025-08" db="UniProtKB">
        <authorList>
            <consortium name="Ensembl"/>
        </authorList>
    </citation>
    <scope>IDENTIFICATION</scope>
</reference>
<dbReference type="GO" id="GO:0003723">
    <property type="term" value="F:RNA binding"/>
    <property type="evidence" value="ECO:0007669"/>
    <property type="project" value="UniProtKB-KW"/>
</dbReference>
<dbReference type="GO" id="GO:0005634">
    <property type="term" value="C:nucleus"/>
    <property type="evidence" value="ECO:0007669"/>
    <property type="project" value="UniProtKB-SubCell"/>
</dbReference>
<keyword evidence="5" id="KW-0813">Transport</keyword>
<feature type="compositionally biased region" description="Low complexity" evidence="11">
    <location>
        <begin position="46"/>
        <end position="63"/>
    </location>
</feature>
<dbReference type="Pfam" id="PF10258">
    <property type="entry name" value="PHAX_RNA-bd"/>
    <property type="match status" value="1"/>
</dbReference>
<evidence type="ECO:0000256" key="6">
    <source>
        <dbReference type="ARBA" id="ARBA00022490"/>
    </source>
</evidence>
<dbReference type="Gene3D" id="1.10.10.1440">
    <property type="entry name" value="PHAX RNA-binding domain"/>
    <property type="match status" value="1"/>
</dbReference>
<organism evidence="13 14">
    <name type="scientific">Phasianus colchicus</name>
    <name type="common">Common pheasant</name>
    <dbReference type="NCBI Taxonomy" id="9054"/>
    <lineage>
        <taxon>Eukaryota</taxon>
        <taxon>Metazoa</taxon>
        <taxon>Chordata</taxon>
        <taxon>Craniata</taxon>
        <taxon>Vertebrata</taxon>
        <taxon>Euteleostomi</taxon>
        <taxon>Archelosauria</taxon>
        <taxon>Archosauria</taxon>
        <taxon>Dinosauria</taxon>
        <taxon>Saurischia</taxon>
        <taxon>Theropoda</taxon>
        <taxon>Coelurosauria</taxon>
        <taxon>Aves</taxon>
        <taxon>Neognathae</taxon>
        <taxon>Galloanserae</taxon>
        <taxon>Galliformes</taxon>
        <taxon>Phasianidae</taxon>
        <taxon>Phasianinae</taxon>
        <taxon>Phasianus</taxon>
    </lineage>
</organism>
<dbReference type="GO" id="GO:0006408">
    <property type="term" value="P:snRNA export from nucleus"/>
    <property type="evidence" value="ECO:0007669"/>
    <property type="project" value="InterPro"/>
</dbReference>
<evidence type="ECO:0000256" key="5">
    <source>
        <dbReference type="ARBA" id="ARBA00022448"/>
    </source>
</evidence>
<dbReference type="Proteomes" id="UP000472261">
    <property type="component" value="Unplaced"/>
</dbReference>
<dbReference type="SUPFAM" id="SSF101447">
    <property type="entry name" value="Formin homology 2 domain (FH2 domain)"/>
    <property type="match status" value="1"/>
</dbReference>
<feature type="compositionally biased region" description="Acidic residues" evidence="11">
    <location>
        <begin position="96"/>
        <end position="107"/>
    </location>
</feature>
<evidence type="ECO:0000256" key="1">
    <source>
        <dbReference type="ARBA" id="ARBA00004123"/>
    </source>
</evidence>
<dbReference type="InterPro" id="IPR039047">
    <property type="entry name" value="PHAX"/>
</dbReference>
<dbReference type="GO" id="GO:0015031">
    <property type="term" value="P:protein transport"/>
    <property type="evidence" value="ECO:0007669"/>
    <property type="project" value="UniProtKB-KW"/>
</dbReference>
<dbReference type="AlphaFoldDB" id="A0A669QIA0"/>
<keyword evidence="8" id="KW-0653">Protein transport</keyword>
<evidence type="ECO:0000313" key="13">
    <source>
        <dbReference type="Ensembl" id="ENSPCLP00000020464.1"/>
    </source>
</evidence>
<dbReference type="OMA" id="EEGCIKK"/>
<reference evidence="13" key="2">
    <citation type="submission" date="2025-09" db="UniProtKB">
        <authorList>
            <consortium name="Ensembl"/>
        </authorList>
    </citation>
    <scope>IDENTIFICATION</scope>
</reference>
<keyword evidence="7" id="KW-0694">RNA-binding</keyword>
<keyword evidence="14" id="KW-1185">Reference proteome</keyword>
<evidence type="ECO:0000313" key="14">
    <source>
        <dbReference type="Proteomes" id="UP000472261"/>
    </source>
</evidence>
<feature type="compositionally biased region" description="Basic and acidic residues" evidence="11">
    <location>
        <begin position="115"/>
        <end position="124"/>
    </location>
</feature>
<dbReference type="FunFam" id="1.10.10.1440:FF:000001">
    <property type="entry name" value="phosphorylated adapter RNA export protein-like"/>
    <property type="match status" value="1"/>
</dbReference>
<evidence type="ECO:0000256" key="3">
    <source>
        <dbReference type="ARBA" id="ARBA00006094"/>
    </source>
</evidence>
<dbReference type="InterPro" id="IPR038092">
    <property type="entry name" value="PHAX_RNA-binding_sf"/>
</dbReference>
<evidence type="ECO:0000256" key="4">
    <source>
        <dbReference type="ARBA" id="ARBA00016856"/>
    </source>
</evidence>
<evidence type="ECO:0000256" key="11">
    <source>
        <dbReference type="SAM" id="MobiDB-lite"/>
    </source>
</evidence>
<evidence type="ECO:0000256" key="2">
    <source>
        <dbReference type="ARBA" id="ARBA00004496"/>
    </source>
</evidence>
<proteinExistence type="inferred from homology"/>
<feature type="domain" description="Phosphorylated adapter RNA export protein RNA-binding" evidence="12">
    <location>
        <begin position="320"/>
        <end position="402"/>
    </location>
</feature>
<dbReference type="Ensembl" id="ENSPCLT00000028331.1">
    <property type="protein sequence ID" value="ENSPCLP00000020464.1"/>
    <property type="gene ID" value="ENSPCLG00000017923.1"/>
</dbReference>
<dbReference type="GO" id="GO:0005737">
    <property type="term" value="C:cytoplasm"/>
    <property type="evidence" value="ECO:0007669"/>
    <property type="project" value="UniProtKB-SubCell"/>
</dbReference>
<feature type="compositionally biased region" description="Pro residues" evidence="11">
    <location>
        <begin position="64"/>
        <end position="79"/>
    </location>
</feature>
<comment type="similarity">
    <text evidence="3">Belongs to the PHAX family.</text>
</comment>
<keyword evidence="6" id="KW-0963">Cytoplasm</keyword>
<dbReference type="InterPro" id="IPR019385">
    <property type="entry name" value="PHAX_RNA-binding_domain"/>
</dbReference>
<evidence type="ECO:0000256" key="10">
    <source>
        <dbReference type="ARBA" id="ARBA00030834"/>
    </source>
</evidence>
<feature type="region of interest" description="Disordered" evidence="11">
    <location>
        <begin position="15"/>
        <end position="166"/>
    </location>
</feature>
<protein>
    <recommendedName>
        <fullName evidence="4">Phosphorylated adapter RNA export protein</fullName>
    </recommendedName>
    <alternativeName>
        <fullName evidence="10">RNA U small nuclear RNA export adapter protein</fullName>
    </alternativeName>
</protein>
<evidence type="ECO:0000256" key="7">
    <source>
        <dbReference type="ARBA" id="ARBA00022884"/>
    </source>
</evidence>
<name>A0A669QIA0_PHACC</name>
<keyword evidence="9" id="KW-0539">Nucleus</keyword>